<comment type="caution">
    <text evidence="1">The sequence shown here is derived from an EMBL/GenBank/DDBJ whole genome shotgun (WGS) entry which is preliminary data.</text>
</comment>
<dbReference type="Proteomes" id="UP000003374">
    <property type="component" value="Unassembled WGS sequence"/>
</dbReference>
<sequence length="32" mass="3296">MSNNNVLLIGHEIADVSDRNKLNTAASKAAGA</sequence>
<dbReference type="EMBL" id="AAOF01000016">
    <property type="protein sequence ID" value="EAR20823.1"/>
    <property type="molecule type" value="Genomic_DNA"/>
</dbReference>
<evidence type="ECO:0000313" key="1">
    <source>
        <dbReference type="EMBL" id="EAR20823.1"/>
    </source>
</evidence>
<keyword evidence="2" id="KW-1185">Reference proteome</keyword>
<keyword evidence="1" id="KW-0808">Transferase</keyword>
<accession>A4BU02</accession>
<dbReference type="STRING" id="314278.NB231_11119"/>
<reference evidence="1 2" key="1">
    <citation type="submission" date="2006-02" db="EMBL/GenBank/DDBJ databases">
        <authorList>
            <person name="Waterbury J."/>
            <person name="Ferriera S."/>
            <person name="Johnson J."/>
            <person name="Kravitz S."/>
            <person name="Halpern A."/>
            <person name="Remington K."/>
            <person name="Beeson K."/>
            <person name="Tran B."/>
            <person name="Rogers Y.-H."/>
            <person name="Friedman R."/>
            <person name="Venter J.C."/>
        </authorList>
    </citation>
    <scope>NUCLEOTIDE SEQUENCE [LARGE SCALE GENOMIC DNA]</scope>
    <source>
        <strain evidence="1 2">Nb-231</strain>
    </source>
</reference>
<organism evidence="1 2">
    <name type="scientific">Nitrococcus mobilis Nb-231</name>
    <dbReference type="NCBI Taxonomy" id="314278"/>
    <lineage>
        <taxon>Bacteria</taxon>
        <taxon>Pseudomonadati</taxon>
        <taxon>Pseudomonadota</taxon>
        <taxon>Gammaproteobacteria</taxon>
        <taxon>Chromatiales</taxon>
        <taxon>Ectothiorhodospiraceae</taxon>
        <taxon>Nitrococcus</taxon>
    </lineage>
</organism>
<dbReference type="AlphaFoldDB" id="A4BU02"/>
<evidence type="ECO:0000313" key="2">
    <source>
        <dbReference type="Proteomes" id="UP000003374"/>
    </source>
</evidence>
<dbReference type="GO" id="GO:0004418">
    <property type="term" value="F:hydroxymethylbilane synthase activity"/>
    <property type="evidence" value="ECO:0007669"/>
    <property type="project" value="UniProtKB-EC"/>
</dbReference>
<name>A4BU02_9GAMM</name>
<proteinExistence type="predicted"/>
<dbReference type="HOGENOM" id="CLU_3390461_0_0_6"/>
<dbReference type="EC" id="2.5.1.61" evidence="1"/>
<protein>
    <submittedName>
        <fullName evidence="1">Porphobilinogen deaminase</fullName>
        <ecNumber evidence="1">2.5.1.61</ecNumber>
    </submittedName>
</protein>
<gene>
    <name evidence="1" type="ORF">NB231_11119</name>
</gene>